<evidence type="ECO:0000256" key="7">
    <source>
        <dbReference type="PROSITE-ProRule" id="PRU01016"/>
    </source>
</evidence>
<dbReference type="GO" id="GO:0032259">
    <property type="term" value="P:methylation"/>
    <property type="evidence" value="ECO:0007669"/>
    <property type="project" value="UniProtKB-KW"/>
</dbReference>
<organism evidence="9 10">
    <name type="scientific">Methylobacterium haplocladii</name>
    <dbReference type="NCBI Taxonomy" id="1176176"/>
    <lineage>
        <taxon>Bacteria</taxon>
        <taxon>Pseudomonadati</taxon>
        <taxon>Pseudomonadota</taxon>
        <taxon>Alphaproteobacteria</taxon>
        <taxon>Hyphomicrobiales</taxon>
        <taxon>Methylobacteriaceae</taxon>
        <taxon>Methylobacterium</taxon>
    </lineage>
</organism>
<comment type="caution">
    <text evidence="9">The sequence shown here is derived from an EMBL/GenBank/DDBJ whole genome shotgun (WGS) entry which is preliminary data.</text>
</comment>
<keyword evidence="10" id="KW-1185">Reference proteome</keyword>
<evidence type="ECO:0000313" key="10">
    <source>
        <dbReference type="Proteomes" id="UP000321258"/>
    </source>
</evidence>
<comment type="catalytic activity">
    <reaction evidence="6">
        <text>a 2'-deoxycytidine in DNA + S-adenosyl-L-methionine = a 5-methyl-2'-deoxycytidine in DNA + S-adenosyl-L-homocysteine + H(+)</text>
        <dbReference type="Rhea" id="RHEA:13681"/>
        <dbReference type="Rhea" id="RHEA-COMP:11369"/>
        <dbReference type="Rhea" id="RHEA-COMP:11370"/>
        <dbReference type="ChEBI" id="CHEBI:15378"/>
        <dbReference type="ChEBI" id="CHEBI:57856"/>
        <dbReference type="ChEBI" id="CHEBI:59789"/>
        <dbReference type="ChEBI" id="CHEBI:85452"/>
        <dbReference type="ChEBI" id="CHEBI:85454"/>
        <dbReference type="EC" id="2.1.1.37"/>
    </reaction>
</comment>
<feature type="active site" evidence="7">
    <location>
        <position position="103"/>
    </location>
</feature>
<proteinExistence type="inferred from homology"/>
<name>A0A512ISD2_9HYPH</name>
<gene>
    <name evidence="9" type="ORF">MHA02_29730</name>
</gene>
<evidence type="ECO:0000256" key="2">
    <source>
        <dbReference type="ARBA" id="ARBA00022603"/>
    </source>
</evidence>
<accession>A0A512ISD2</accession>
<keyword evidence="2 7" id="KW-0489">Methyltransferase</keyword>
<feature type="region of interest" description="Disordered" evidence="8">
    <location>
        <begin position="427"/>
        <end position="448"/>
    </location>
</feature>
<dbReference type="InterPro" id="IPR050390">
    <property type="entry name" value="C5-Methyltransferase"/>
</dbReference>
<evidence type="ECO:0000256" key="5">
    <source>
        <dbReference type="ARBA" id="ARBA00022747"/>
    </source>
</evidence>
<dbReference type="PANTHER" id="PTHR10629:SF52">
    <property type="entry name" value="DNA (CYTOSINE-5)-METHYLTRANSFERASE 1"/>
    <property type="match status" value="1"/>
</dbReference>
<keyword evidence="3 7" id="KW-0808">Transferase</keyword>
<evidence type="ECO:0000256" key="6">
    <source>
        <dbReference type="ARBA" id="ARBA00047422"/>
    </source>
</evidence>
<dbReference type="SUPFAM" id="SSF53335">
    <property type="entry name" value="S-adenosyl-L-methionine-dependent methyltransferases"/>
    <property type="match status" value="1"/>
</dbReference>
<dbReference type="Gene3D" id="3.40.50.150">
    <property type="entry name" value="Vaccinia Virus protein VP39"/>
    <property type="match status" value="1"/>
</dbReference>
<keyword evidence="4 7" id="KW-0949">S-adenosyl-L-methionine</keyword>
<dbReference type="Gene3D" id="3.90.120.10">
    <property type="entry name" value="DNA Methylase, subunit A, domain 2"/>
    <property type="match status" value="1"/>
</dbReference>
<protein>
    <recommendedName>
        <fullName evidence="1">DNA (cytosine-5-)-methyltransferase</fullName>
        <ecNumber evidence="1">2.1.1.37</ecNumber>
    </recommendedName>
</protein>
<dbReference type="GO" id="GO:0003677">
    <property type="term" value="F:DNA binding"/>
    <property type="evidence" value="ECO:0007669"/>
    <property type="project" value="TreeGrafter"/>
</dbReference>
<dbReference type="EC" id="2.1.1.37" evidence="1"/>
<dbReference type="GO" id="GO:0009307">
    <property type="term" value="P:DNA restriction-modification system"/>
    <property type="evidence" value="ECO:0007669"/>
    <property type="project" value="UniProtKB-KW"/>
</dbReference>
<sequence>MIQTPIIDSLAGPGGRRAAPRRKLLVADLLCGAGGSSTGCQRALAELGLEMDLVAVNHWPTAIATHEKNHPTARHYVQDIATVRPHLLVPEGYLDLLMASPTCTHHSVARGGKPTSDQQRSDPWHIITWLTELRVKRLIIENVWEFVGWGPIDHRTGKPVASRKGEYFRAWIDTIKRLGFQPEWRKLNAADFGDATTRSRFILMARSDRKRLVWPVATHRRRDGTIDLFSGAKPWRPAREIIDWSITGRSIFDRKKALAPKTLARIYAGAVKFRWPEPFLVILRNHMAAQGMDGPLPAITAGGTHIGLAQPMLIKQNFRRDVQGVDEPAPTVMTQARIGVAEPVIVNMKGQSLADGVGLPLPTQTAHAAHIYLAEPFVMAPGSTGAPRATESPLPTITTGGAESEDPGCARPMPVEPFVVSAAHGVDASEADPHSRRTKSVDEPIGTVHAGGGNFGVVEPFVFSRHAEGAPRSIDEPTPTQVAKHSHVLISPYYGSGSGETCTEAEVPLPTVTSKGRFGMVVPVTQSNGGALARDVAEPVPTMTTAKGGEFAVVMPITHHDSSYRVRDAAIDPLPTVTGANRGELAFIAAHFGERDGQAPRTHDIEEPAPTLCATGRVNLVRGTDRYDILFRMLEPHELAAAMGFNEGEARYEFTGTKTEQIKQIGNAVSVAKMKACVSAIMADAAPVRRDDAPVILIAAE</sequence>
<dbReference type="PROSITE" id="PS51679">
    <property type="entry name" value="SAM_MT_C5"/>
    <property type="match status" value="1"/>
</dbReference>
<dbReference type="AlphaFoldDB" id="A0A512ISD2"/>
<comment type="similarity">
    <text evidence="7">Belongs to the class I-like SAM-binding methyltransferase superfamily. C5-methyltransferase family.</text>
</comment>
<dbReference type="GO" id="GO:0003886">
    <property type="term" value="F:DNA (cytosine-5-)-methyltransferase activity"/>
    <property type="evidence" value="ECO:0007669"/>
    <property type="project" value="UniProtKB-EC"/>
</dbReference>
<dbReference type="PANTHER" id="PTHR10629">
    <property type="entry name" value="CYTOSINE-SPECIFIC METHYLTRANSFERASE"/>
    <property type="match status" value="1"/>
</dbReference>
<dbReference type="Pfam" id="PF00145">
    <property type="entry name" value="DNA_methylase"/>
    <property type="match status" value="2"/>
</dbReference>
<evidence type="ECO:0000256" key="1">
    <source>
        <dbReference type="ARBA" id="ARBA00011975"/>
    </source>
</evidence>
<dbReference type="EMBL" id="BJZT01000032">
    <property type="protein sequence ID" value="GEP00586.1"/>
    <property type="molecule type" value="Genomic_DNA"/>
</dbReference>
<keyword evidence="5" id="KW-0680">Restriction system</keyword>
<reference evidence="9 10" key="1">
    <citation type="submission" date="2019-07" db="EMBL/GenBank/DDBJ databases">
        <title>Whole genome shotgun sequence of Methylobacterium haplocladii NBRC 107714.</title>
        <authorList>
            <person name="Hosoyama A."/>
            <person name="Uohara A."/>
            <person name="Ohji S."/>
            <person name="Ichikawa N."/>
        </authorList>
    </citation>
    <scope>NUCLEOTIDE SEQUENCE [LARGE SCALE GENOMIC DNA]</scope>
    <source>
        <strain evidence="9 10">NBRC 107714</strain>
    </source>
</reference>
<dbReference type="InterPro" id="IPR001525">
    <property type="entry name" value="C5_MeTfrase"/>
</dbReference>
<evidence type="ECO:0000256" key="3">
    <source>
        <dbReference type="ARBA" id="ARBA00022679"/>
    </source>
</evidence>
<evidence type="ECO:0000313" key="9">
    <source>
        <dbReference type="EMBL" id="GEP00586.1"/>
    </source>
</evidence>
<feature type="compositionally biased region" description="Basic and acidic residues" evidence="8">
    <location>
        <begin position="431"/>
        <end position="442"/>
    </location>
</feature>
<dbReference type="GO" id="GO:0044027">
    <property type="term" value="P:negative regulation of gene expression via chromosomal CpG island methylation"/>
    <property type="evidence" value="ECO:0007669"/>
    <property type="project" value="TreeGrafter"/>
</dbReference>
<evidence type="ECO:0000256" key="4">
    <source>
        <dbReference type="ARBA" id="ARBA00022691"/>
    </source>
</evidence>
<evidence type="ECO:0000256" key="8">
    <source>
        <dbReference type="SAM" id="MobiDB-lite"/>
    </source>
</evidence>
<dbReference type="InterPro" id="IPR029063">
    <property type="entry name" value="SAM-dependent_MTases_sf"/>
</dbReference>
<dbReference type="Proteomes" id="UP000321258">
    <property type="component" value="Unassembled WGS sequence"/>
</dbReference>